<protein>
    <submittedName>
        <fullName evidence="2">Uncharacterized protein</fullName>
    </submittedName>
</protein>
<dbReference type="EMBL" id="SNSC02000001">
    <property type="protein sequence ID" value="TID27592.1"/>
    <property type="molecule type" value="Genomic_DNA"/>
</dbReference>
<evidence type="ECO:0000256" key="1">
    <source>
        <dbReference type="SAM" id="MobiDB-lite"/>
    </source>
</evidence>
<feature type="region of interest" description="Disordered" evidence="1">
    <location>
        <begin position="263"/>
        <end position="298"/>
    </location>
</feature>
<feature type="compositionally biased region" description="Polar residues" evidence="1">
    <location>
        <begin position="353"/>
        <end position="363"/>
    </location>
</feature>
<dbReference type="AlphaFoldDB" id="A0A4Z1PWM3"/>
<reference evidence="2 3" key="1">
    <citation type="submission" date="2019-04" db="EMBL/GenBank/DDBJ databases">
        <title>High contiguity whole genome sequence and gene annotation resource for two Venturia nashicola isolates.</title>
        <authorList>
            <person name="Prokchorchik M."/>
            <person name="Won K."/>
            <person name="Lee Y."/>
            <person name="Choi E.D."/>
            <person name="Segonzac C."/>
            <person name="Sohn K.H."/>
        </authorList>
    </citation>
    <scope>NUCLEOTIDE SEQUENCE [LARGE SCALE GENOMIC DNA]</scope>
    <source>
        <strain evidence="2 3">PRI2</strain>
    </source>
</reference>
<gene>
    <name evidence="2" type="ORF">E6O75_ATG00359</name>
</gene>
<dbReference type="Proteomes" id="UP000298493">
    <property type="component" value="Unassembled WGS sequence"/>
</dbReference>
<feature type="compositionally biased region" description="Polar residues" evidence="1">
    <location>
        <begin position="164"/>
        <end position="180"/>
    </location>
</feature>
<sequence>MAASQTSQQLPTYYSPCHGLQDSQLVAGMGSLFVSGQPQGQSMTPVSSPHSGHALQQIQQPQIQDNHYALQHYGQPYGAHRQGQVQSWVSTSQPIQHSNCVPVPVTHSTSFYPVQSETGYYRQQPVGHNSPDVDHANTGNAAAPPYTSHAQNHHPGYGDPVASLQKQNAPSPQSPLLSTVSNSVLNTPATTVNSMASPSSNTIPSAFQPNQIQYVHQTQQSLVTSQPIPAVQPYQPQSTMPQPPDLNHAHPSQNTVLYQTSAGQLSSQNSMPSQQAPVPSQYQPSQAVQIAMQQRNNHQHQVSNRPHVVQAGVQHQNTQHIQTQYQTQALMSDTQHQSIQHHQNTVPSETVQGAQHTTQTWPQSKGHAPVHQYQPAQVPTEINQQPIQQQVQTQGQQRTQYQTQPQHIQQQYQNTINHKGSLYINLINLTNPIHYQLLNSCRKM</sequence>
<comment type="caution">
    <text evidence="2">The sequence shown here is derived from an EMBL/GenBank/DDBJ whole genome shotgun (WGS) entry which is preliminary data.</text>
</comment>
<name>A0A4Z1PWM3_9PEZI</name>
<feature type="region of interest" description="Disordered" evidence="1">
    <location>
        <begin position="353"/>
        <end position="372"/>
    </location>
</feature>
<evidence type="ECO:0000313" key="2">
    <source>
        <dbReference type="EMBL" id="TID27592.1"/>
    </source>
</evidence>
<organism evidence="2 3">
    <name type="scientific">Venturia nashicola</name>
    <dbReference type="NCBI Taxonomy" id="86259"/>
    <lineage>
        <taxon>Eukaryota</taxon>
        <taxon>Fungi</taxon>
        <taxon>Dikarya</taxon>
        <taxon>Ascomycota</taxon>
        <taxon>Pezizomycotina</taxon>
        <taxon>Dothideomycetes</taxon>
        <taxon>Pleosporomycetidae</taxon>
        <taxon>Venturiales</taxon>
        <taxon>Venturiaceae</taxon>
        <taxon>Venturia</taxon>
    </lineage>
</organism>
<evidence type="ECO:0000313" key="3">
    <source>
        <dbReference type="Proteomes" id="UP000298493"/>
    </source>
</evidence>
<feature type="region of interest" description="Disordered" evidence="1">
    <location>
        <begin position="231"/>
        <end position="251"/>
    </location>
</feature>
<keyword evidence="3" id="KW-1185">Reference proteome</keyword>
<accession>A0A4Z1PWM3</accession>
<feature type="region of interest" description="Disordered" evidence="1">
    <location>
        <begin position="121"/>
        <end position="180"/>
    </location>
</feature>
<proteinExistence type="predicted"/>